<accession>A0ABT5HGU8</accession>
<dbReference type="Proteomes" id="UP001218579">
    <property type="component" value="Unassembled WGS sequence"/>
</dbReference>
<proteinExistence type="predicted"/>
<protein>
    <submittedName>
        <fullName evidence="1">Uncharacterized protein</fullName>
    </submittedName>
</protein>
<reference evidence="1 2" key="1">
    <citation type="submission" date="2023-01" db="EMBL/GenBank/DDBJ databases">
        <title>Novel species of the genus Asticcacaulis isolated from rivers.</title>
        <authorList>
            <person name="Lu H."/>
        </authorList>
    </citation>
    <scope>NUCLEOTIDE SEQUENCE [LARGE SCALE GENOMIC DNA]</scope>
    <source>
        <strain evidence="1 2">LKC15W</strain>
    </source>
</reference>
<name>A0ABT5HGU8_9CAUL</name>
<dbReference type="RefSeq" id="WP_272743714.1">
    <property type="nucleotide sequence ID" value="NZ_JAQQKV010000001.1"/>
</dbReference>
<comment type="caution">
    <text evidence="1">The sequence shown here is derived from an EMBL/GenBank/DDBJ whole genome shotgun (WGS) entry which is preliminary data.</text>
</comment>
<organism evidence="1 2">
    <name type="scientific">Asticcacaulis machinosus</name>
    <dbReference type="NCBI Taxonomy" id="2984211"/>
    <lineage>
        <taxon>Bacteria</taxon>
        <taxon>Pseudomonadati</taxon>
        <taxon>Pseudomonadota</taxon>
        <taxon>Alphaproteobacteria</taxon>
        <taxon>Caulobacterales</taxon>
        <taxon>Caulobacteraceae</taxon>
        <taxon>Asticcacaulis</taxon>
    </lineage>
</organism>
<gene>
    <name evidence="1" type="ORF">PQU98_04655</name>
</gene>
<evidence type="ECO:0000313" key="1">
    <source>
        <dbReference type="EMBL" id="MDC7675408.1"/>
    </source>
</evidence>
<dbReference type="EMBL" id="JAQQKV010000001">
    <property type="protein sequence ID" value="MDC7675408.1"/>
    <property type="molecule type" value="Genomic_DNA"/>
</dbReference>
<evidence type="ECO:0000313" key="2">
    <source>
        <dbReference type="Proteomes" id="UP001218579"/>
    </source>
</evidence>
<keyword evidence="2" id="KW-1185">Reference proteome</keyword>
<sequence>MIVPALSGIQIKVVDSGTPVSVGQSIHFVDDAHYVLDGGTIHMTKPMLDQLKAAIARQDSPSVLTSPGDA</sequence>